<evidence type="ECO:0000256" key="7">
    <source>
        <dbReference type="ARBA" id="ARBA00023204"/>
    </source>
</evidence>
<dbReference type="SUPFAM" id="SSF52540">
    <property type="entry name" value="P-loop containing nucleoside triphosphate hydrolases"/>
    <property type="match status" value="1"/>
</dbReference>
<keyword evidence="7" id="KW-0234">DNA repair</keyword>
<dbReference type="FunFam" id="3.40.50.300:FF:001293">
    <property type="entry name" value="helicase POLQ-like isoform X5"/>
    <property type="match status" value="1"/>
</dbReference>
<dbReference type="InterPro" id="IPR046931">
    <property type="entry name" value="HTH_61"/>
</dbReference>
<dbReference type="Gene3D" id="1.10.150.20">
    <property type="entry name" value="5' to 3' exonuclease, C-terminal subdomain"/>
    <property type="match status" value="1"/>
</dbReference>
<sequence length="989" mass="111060">MNSPSLSDLGDLSRLDDVSFDTSTPVVKKRFKRAEQSILNSCNITSEFLNDDFPNDFFPSDMPTEKIDTPDAVNKELLTSSFINGSNSLQIFPENELECAELKKEEVNNEDEDFFGNCQSQVVRSQSLKSSKNNNILQNSFSPSAFLSKSPQFSPGSNTSISNDIIQKLKHNISSSPKTLLSRQAKRSSLLFALDEAQKLQEQLSQTSVGPFFGLPSKISELLRCHKGIDELYPWQNECLVLPAVKQKRNLIYSLPTSGGKTLVAEILIMRELLCYFKDAILVLPYISLVQEKVRGLAPFAIDLDFVIEECAGIKGTIPPRKRRKRHTLYICTIEKAHSLVNSMIEAKRMEEIGLIVVDELHMIGEKGGRGAVLESLLSKVIFISKRTQIIGMSATLSNMSDLLQFLNAEVYEKDFRPIELKEYVKVGKELYELVDKHSEEWRLVRNLDFGYTKEMLARDPDMITGLILEVIPQNSCLVFCPTKKHCENVAKMVCQFLPDSVLSHKKDEKGSLLKTLKEEGNGNVCEILTESFKYGIAYHHSGLTMDERKLIEEAYQNGVLCCLICTSTLAAGVNLPAKRVILRAPYIGMEFITLSRYKQMIGRAGRAGIDDSGESILIIKPTDRFNVGKLLTSDMDSCQSNFITDPERLHTLILSLAGLEIANTVSDVYSFMDHTLAAIQNRKVGCTPSSVIEDTIKTLIEHNLIQYDTASADKFFTTNLGKAAFRGGVDIATVEEFLIRLSQGLNGLVLHSYLHLLYLITPTEFSTSVPFSADIFYQAYTSLSAHDIAVAEQIGVSERTVMLMASGRSFGKNQMILRHFYISLILYDLWNQNSVWSVARKYNVHRGVVQNLLNSASALAGTLNNFCQELNDFWAYKLLLPDFVKQLSYCVTMELIPLMELPAVKRGRAKQLYVAGYKTLPDIAKAHPRDMVEKIVHLPYKTANQIISAAKMILMEKAETLREEAELLMEEFDKNFSMLEIGNISVNF</sequence>
<dbReference type="Proteomes" id="UP000887116">
    <property type="component" value="Unassembled WGS sequence"/>
</dbReference>
<name>A0A8X6F417_TRICU</name>
<dbReference type="Pfam" id="PF00270">
    <property type="entry name" value="DEAD"/>
    <property type="match status" value="1"/>
</dbReference>
<protein>
    <submittedName>
        <fullName evidence="12">Helicase POLQ-like</fullName>
    </submittedName>
</protein>
<dbReference type="GO" id="GO:0016787">
    <property type="term" value="F:hydrolase activity"/>
    <property type="evidence" value="ECO:0007669"/>
    <property type="project" value="UniProtKB-KW"/>
</dbReference>
<dbReference type="InterPro" id="IPR011545">
    <property type="entry name" value="DEAD/DEAH_box_helicase_dom"/>
</dbReference>
<dbReference type="PANTHER" id="PTHR47961:SF12">
    <property type="entry name" value="HELICASE POLQ-LIKE"/>
    <property type="match status" value="1"/>
</dbReference>
<evidence type="ECO:0000256" key="2">
    <source>
        <dbReference type="ARBA" id="ARBA00022741"/>
    </source>
</evidence>
<evidence type="ECO:0000256" key="9">
    <source>
        <dbReference type="ARBA" id="ARBA00048988"/>
    </source>
</evidence>
<dbReference type="InterPro" id="IPR050474">
    <property type="entry name" value="Hel308_SKI2-like"/>
</dbReference>
<evidence type="ECO:0000313" key="13">
    <source>
        <dbReference type="Proteomes" id="UP000887116"/>
    </source>
</evidence>
<dbReference type="PROSITE" id="PS51192">
    <property type="entry name" value="HELICASE_ATP_BIND_1"/>
    <property type="match status" value="1"/>
</dbReference>
<dbReference type="Gene3D" id="1.10.3380.20">
    <property type="match status" value="1"/>
</dbReference>
<evidence type="ECO:0000256" key="3">
    <source>
        <dbReference type="ARBA" id="ARBA00022763"/>
    </source>
</evidence>
<proteinExistence type="predicted"/>
<dbReference type="InterPro" id="IPR014001">
    <property type="entry name" value="Helicase_ATP-bd"/>
</dbReference>
<keyword evidence="3" id="KW-0227">DNA damage</keyword>
<dbReference type="PROSITE" id="PS51194">
    <property type="entry name" value="HELICASE_CTER"/>
    <property type="match status" value="1"/>
</dbReference>
<dbReference type="SMART" id="SM00487">
    <property type="entry name" value="DEXDc"/>
    <property type="match status" value="1"/>
</dbReference>
<evidence type="ECO:0000256" key="5">
    <source>
        <dbReference type="ARBA" id="ARBA00022806"/>
    </source>
</evidence>
<comment type="subcellular location">
    <subcellularLocation>
        <location evidence="1">Nucleus</location>
    </subcellularLocation>
</comment>
<dbReference type="SMART" id="SM00490">
    <property type="entry name" value="HELICc"/>
    <property type="match status" value="1"/>
</dbReference>
<dbReference type="CDD" id="cd18026">
    <property type="entry name" value="DEXHc_POLQ-like"/>
    <property type="match status" value="1"/>
</dbReference>
<keyword evidence="8" id="KW-0539">Nucleus</keyword>
<dbReference type="GO" id="GO:0006302">
    <property type="term" value="P:double-strand break repair"/>
    <property type="evidence" value="ECO:0007669"/>
    <property type="project" value="UniProtKB-ARBA"/>
</dbReference>
<evidence type="ECO:0000256" key="8">
    <source>
        <dbReference type="ARBA" id="ARBA00023242"/>
    </source>
</evidence>
<dbReference type="EMBL" id="BMAO01030823">
    <property type="protein sequence ID" value="GFQ70570.1"/>
    <property type="molecule type" value="Genomic_DNA"/>
</dbReference>
<dbReference type="PANTHER" id="PTHR47961">
    <property type="entry name" value="DNA POLYMERASE THETA, PUTATIVE (AFU_ORTHOLOGUE AFUA_1G05260)-RELATED"/>
    <property type="match status" value="1"/>
</dbReference>
<evidence type="ECO:0000256" key="1">
    <source>
        <dbReference type="ARBA" id="ARBA00004123"/>
    </source>
</evidence>
<dbReference type="Gene3D" id="3.40.50.300">
    <property type="entry name" value="P-loop containing nucleotide triphosphate hydrolases"/>
    <property type="match status" value="2"/>
</dbReference>
<dbReference type="Pfam" id="PF20470">
    <property type="entry name" value="HTH_61"/>
    <property type="match status" value="1"/>
</dbReference>
<accession>A0A8X6F417</accession>
<dbReference type="GO" id="GO:0043138">
    <property type="term" value="F:3'-5' DNA helicase activity"/>
    <property type="evidence" value="ECO:0007669"/>
    <property type="project" value="UniProtKB-EC"/>
</dbReference>
<dbReference type="GO" id="GO:0005634">
    <property type="term" value="C:nucleus"/>
    <property type="evidence" value="ECO:0007669"/>
    <property type="project" value="UniProtKB-SubCell"/>
</dbReference>
<dbReference type="SUPFAM" id="SSF46785">
    <property type="entry name" value="Winged helix' DNA-binding domain"/>
    <property type="match status" value="1"/>
</dbReference>
<reference evidence="12" key="1">
    <citation type="submission" date="2020-07" db="EMBL/GenBank/DDBJ databases">
        <title>Multicomponent nature underlies the extraordinary mechanical properties of spider dragline silk.</title>
        <authorList>
            <person name="Kono N."/>
            <person name="Nakamura H."/>
            <person name="Mori M."/>
            <person name="Yoshida Y."/>
            <person name="Ohtoshi R."/>
            <person name="Malay A.D."/>
            <person name="Moran D.A.P."/>
            <person name="Tomita M."/>
            <person name="Numata K."/>
            <person name="Arakawa K."/>
        </authorList>
    </citation>
    <scope>NUCLEOTIDE SEQUENCE</scope>
</reference>
<keyword evidence="2" id="KW-0547">Nucleotide-binding</keyword>
<dbReference type="InterPro" id="IPR001650">
    <property type="entry name" value="Helicase_C-like"/>
</dbReference>
<dbReference type="Pfam" id="PF00271">
    <property type="entry name" value="Helicase_C"/>
    <property type="match status" value="1"/>
</dbReference>
<dbReference type="GO" id="GO:0005524">
    <property type="term" value="F:ATP binding"/>
    <property type="evidence" value="ECO:0007669"/>
    <property type="project" value="UniProtKB-KW"/>
</dbReference>
<dbReference type="InterPro" id="IPR048960">
    <property type="entry name" value="POLQ-like_helical"/>
</dbReference>
<feature type="domain" description="Helicase ATP-binding" evidence="10">
    <location>
        <begin position="242"/>
        <end position="415"/>
    </location>
</feature>
<dbReference type="FunFam" id="3.40.50.300:FF:000813">
    <property type="entry name" value="helicase POLQ-like isoform X1"/>
    <property type="match status" value="1"/>
</dbReference>
<dbReference type="SUPFAM" id="SSF158702">
    <property type="entry name" value="Sec63 N-terminal domain-like"/>
    <property type="match status" value="1"/>
</dbReference>
<evidence type="ECO:0000256" key="6">
    <source>
        <dbReference type="ARBA" id="ARBA00022840"/>
    </source>
</evidence>
<keyword evidence="6" id="KW-0067">ATP-binding</keyword>
<evidence type="ECO:0000259" key="11">
    <source>
        <dbReference type="PROSITE" id="PS51194"/>
    </source>
</evidence>
<organism evidence="12 13">
    <name type="scientific">Trichonephila clavata</name>
    <name type="common">Joro spider</name>
    <name type="synonym">Nephila clavata</name>
    <dbReference type="NCBI Taxonomy" id="2740835"/>
    <lineage>
        <taxon>Eukaryota</taxon>
        <taxon>Metazoa</taxon>
        <taxon>Ecdysozoa</taxon>
        <taxon>Arthropoda</taxon>
        <taxon>Chelicerata</taxon>
        <taxon>Arachnida</taxon>
        <taxon>Araneae</taxon>
        <taxon>Araneomorphae</taxon>
        <taxon>Entelegynae</taxon>
        <taxon>Araneoidea</taxon>
        <taxon>Nephilidae</taxon>
        <taxon>Trichonephila</taxon>
    </lineage>
</organism>
<dbReference type="InterPro" id="IPR027417">
    <property type="entry name" value="P-loop_NTPase"/>
</dbReference>
<dbReference type="Pfam" id="PF21099">
    <property type="entry name" value="POLQ_helical"/>
    <property type="match status" value="1"/>
</dbReference>
<evidence type="ECO:0000259" key="10">
    <source>
        <dbReference type="PROSITE" id="PS51192"/>
    </source>
</evidence>
<dbReference type="OrthoDB" id="2320933at2759"/>
<keyword evidence="5 12" id="KW-0347">Helicase</keyword>
<evidence type="ECO:0000256" key="4">
    <source>
        <dbReference type="ARBA" id="ARBA00022801"/>
    </source>
</evidence>
<feature type="domain" description="Helicase C-terminal" evidence="11">
    <location>
        <begin position="463"/>
        <end position="651"/>
    </location>
</feature>
<evidence type="ECO:0000313" key="12">
    <source>
        <dbReference type="EMBL" id="GFQ70570.1"/>
    </source>
</evidence>
<comment type="catalytic activity">
    <reaction evidence="9">
        <text>ATP + H2O = ADP + phosphate + H(+)</text>
        <dbReference type="Rhea" id="RHEA:13065"/>
        <dbReference type="ChEBI" id="CHEBI:15377"/>
        <dbReference type="ChEBI" id="CHEBI:15378"/>
        <dbReference type="ChEBI" id="CHEBI:30616"/>
        <dbReference type="ChEBI" id="CHEBI:43474"/>
        <dbReference type="ChEBI" id="CHEBI:456216"/>
        <dbReference type="EC" id="5.6.2.4"/>
    </reaction>
</comment>
<keyword evidence="4" id="KW-0378">Hydrolase</keyword>
<dbReference type="InterPro" id="IPR036390">
    <property type="entry name" value="WH_DNA-bd_sf"/>
</dbReference>
<dbReference type="GO" id="GO:0003676">
    <property type="term" value="F:nucleic acid binding"/>
    <property type="evidence" value="ECO:0007669"/>
    <property type="project" value="InterPro"/>
</dbReference>
<dbReference type="AlphaFoldDB" id="A0A8X6F417"/>
<comment type="caution">
    <text evidence="12">The sequence shown here is derived from an EMBL/GenBank/DDBJ whole genome shotgun (WGS) entry which is preliminary data.</text>
</comment>
<keyword evidence="13" id="KW-1185">Reference proteome</keyword>
<gene>
    <name evidence="12" type="primary">HELQ</name>
    <name evidence="12" type="ORF">TNCT_405371</name>
</gene>
<dbReference type="CDD" id="cd18795">
    <property type="entry name" value="SF2_C_Ski2"/>
    <property type="match status" value="1"/>
</dbReference>